<keyword evidence="1" id="KW-0472">Membrane</keyword>
<dbReference type="InterPro" id="IPR018681">
    <property type="entry name" value="DUF2165_transmembrane"/>
</dbReference>
<keyword evidence="1" id="KW-0812">Transmembrane</keyword>
<feature type="transmembrane region" description="Helical" evidence="1">
    <location>
        <begin position="132"/>
        <end position="150"/>
    </location>
</feature>
<dbReference type="Pfam" id="PF09933">
    <property type="entry name" value="DUF2165"/>
    <property type="match status" value="1"/>
</dbReference>
<protein>
    <submittedName>
        <fullName evidence="2">DUF2165 family protein</fullName>
    </submittedName>
</protein>
<evidence type="ECO:0000313" key="3">
    <source>
        <dbReference type="Proteomes" id="UP001595872"/>
    </source>
</evidence>
<feature type="transmembrane region" description="Helical" evidence="1">
    <location>
        <begin position="92"/>
        <end position="112"/>
    </location>
</feature>
<feature type="transmembrane region" description="Helical" evidence="1">
    <location>
        <begin position="32"/>
        <end position="50"/>
    </location>
</feature>
<feature type="transmembrane region" description="Helical" evidence="1">
    <location>
        <begin position="170"/>
        <end position="187"/>
    </location>
</feature>
<sequence length="209" mass="23328">MSQQTTRRVPHPASPPQVRPFGTTWFIRASKALLTFTVGGFALFVVFGNVTDYWTNFRFVSHVFSMDAQKPALHAVSNINYRAVEWTWFHHAAYVGVILTETAIMVTCLASAWQQARRLTAGDAEFRRAKRWGVAGCTLGLFLWFFGFQAVAGEWFGMWMNETWNGIPDAVRLCTYIGGVLIFLTMGNDRSEDERPAAAVSSGTSASGR</sequence>
<keyword evidence="1" id="KW-1133">Transmembrane helix</keyword>
<reference evidence="3" key="1">
    <citation type="journal article" date="2019" name="Int. J. Syst. Evol. Microbiol.">
        <title>The Global Catalogue of Microorganisms (GCM) 10K type strain sequencing project: providing services to taxonomists for standard genome sequencing and annotation.</title>
        <authorList>
            <consortium name="The Broad Institute Genomics Platform"/>
            <consortium name="The Broad Institute Genome Sequencing Center for Infectious Disease"/>
            <person name="Wu L."/>
            <person name="Ma J."/>
        </authorList>
    </citation>
    <scope>NUCLEOTIDE SEQUENCE [LARGE SCALE GENOMIC DNA]</scope>
    <source>
        <strain evidence="3">KLKA75</strain>
    </source>
</reference>
<keyword evidence="3" id="KW-1185">Reference proteome</keyword>
<organism evidence="2 3">
    <name type="scientific">Actinomadura gamaensis</name>
    <dbReference type="NCBI Taxonomy" id="1763541"/>
    <lineage>
        <taxon>Bacteria</taxon>
        <taxon>Bacillati</taxon>
        <taxon>Actinomycetota</taxon>
        <taxon>Actinomycetes</taxon>
        <taxon>Streptosporangiales</taxon>
        <taxon>Thermomonosporaceae</taxon>
        <taxon>Actinomadura</taxon>
    </lineage>
</organism>
<dbReference type="Proteomes" id="UP001595872">
    <property type="component" value="Unassembled WGS sequence"/>
</dbReference>
<dbReference type="RefSeq" id="WP_378251909.1">
    <property type="nucleotide sequence ID" value="NZ_JBHSIT010000001.1"/>
</dbReference>
<name>A0ABV9TRF2_9ACTN</name>
<evidence type="ECO:0000256" key="1">
    <source>
        <dbReference type="SAM" id="Phobius"/>
    </source>
</evidence>
<accession>A0ABV9TRF2</accession>
<proteinExistence type="predicted"/>
<evidence type="ECO:0000313" key="2">
    <source>
        <dbReference type="EMBL" id="MFC4906194.1"/>
    </source>
</evidence>
<gene>
    <name evidence="2" type="ORF">ACFPCY_02585</name>
</gene>
<comment type="caution">
    <text evidence="2">The sequence shown here is derived from an EMBL/GenBank/DDBJ whole genome shotgun (WGS) entry which is preliminary data.</text>
</comment>
<dbReference type="EMBL" id="JBHSIT010000001">
    <property type="protein sequence ID" value="MFC4906194.1"/>
    <property type="molecule type" value="Genomic_DNA"/>
</dbReference>